<dbReference type="AlphaFoldDB" id="A0A5C8NY10"/>
<dbReference type="Proteomes" id="UP000321548">
    <property type="component" value="Unassembled WGS sequence"/>
</dbReference>
<proteinExistence type="predicted"/>
<protein>
    <submittedName>
        <fullName evidence="3">TIGR03016 family PEP-CTERM system-associated outer membrane protein</fullName>
    </submittedName>
</protein>
<accession>A0A5C8NY10</accession>
<keyword evidence="4" id="KW-1185">Reference proteome</keyword>
<evidence type="ECO:0000256" key="2">
    <source>
        <dbReference type="SAM" id="SignalP"/>
    </source>
</evidence>
<sequence>MARKALTVALAPLTLALSPRILSLTPLAASLAFALSAPLPAAAQVTTDSSAPTGSTLPADGSLPAGTGLSPGTRDEGLSLPLLGGERRIDPPVLLPGVRATATLSDNVRRAPPGQEDADLFFEVSPYLIASSQRPGATYNVSYQLRNFFRVGDADFNLFRHNLVANGSFALVSDNLWLDASGYMGTVLTSINGPISTDQTATFGGNIGRLRSFTVSPWYRDTLGRWASYNLRYSYNHRGGSTGLTLASSTQSVSGSIAGIDVGRDWNWQAFGNFQRQFYDSGFERDRRSSGANLSYRFSHTLMLRAGVVYDQIDGVRNAEGDDFGYGPLLGFDWNPNSRLSVSAEVADRYYGTSGSARVAWNTVRSTTGIQFSRGVITNADSALLAIDPLALTANPLGVPNSVLGSLLASGLVLPAGLPITSALITDSAQLQSRLTAFWGLRGASRSLTLSAWWSKRENGFTLNLPSTSLGGIRGTTTAATSFLQEIRERGLALTGQQKLDGRSSLEASIDRRIVEIPTLGTETTLTTLRAGVSTVLDSKTTAFAGIRHAQQSASGAGTRYDENAVYGGIDMKFK</sequence>
<dbReference type="InterPro" id="IPR017467">
    <property type="entry name" value="CHP03016_PEP-CTERM"/>
</dbReference>
<feature type="signal peptide" evidence="2">
    <location>
        <begin position="1"/>
        <end position="43"/>
    </location>
</feature>
<reference evidence="3 4" key="1">
    <citation type="submission" date="2019-06" db="EMBL/GenBank/DDBJ databases">
        <title>Quisquiliibacterium sp. nov., isolated from a maize field.</title>
        <authorList>
            <person name="Lin S.-Y."/>
            <person name="Tsai C.-F."/>
            <person name="Young C.-C."/>
        </authorList>
    </citation>
    <scope>NUCLEOTIDE SEQUENCE [LARGE SCALE GENOMIC DNA]</scope>
    <source>
        <strain evidence="3 4">CC-CFT501</strain>
    </source>
</reference>
<organism evidence="3 4">
    <name type="scientific">Zeimonas arvi</name>
    <dbReference type="NCBI Taxonomy" id="2498847"/>
    <lineage>
        <taxon>Bacteria</taxon>
        <taxon>Pseudomonadati</taxon>
        <taxon>Pseudomonadota</taxon>
        <taxon>Betaproteobacteria</taxon>
        <taxon>Burkholderiales</taxon>
        <taxon>Burkholderiaceae</taxon>
        <taxon>Zeimonas</taxon>
    </lineage>
</organism>
<gene>
    <name evidence="3" type="ORF">FHP08_07635</name>
</gene>
<evidence type="ECO:0000313" key="3">
    <source>
        <dbReference type="EMBL" id="TXL65945.1"/>
    </source>
</evidence>
<name>A0A5C8NY10_9BURK</name>
<dbReference type="RefSeq" id="WP_147703859.1">
    <property type="nucleotide sequence ID" value="NZ_VDUY01000003.1"/>
</dbReference>
<comment type="caution">
    <text evidence="3">The sequence shown here is derived from an EMBL/GenBank/DDBJ whole genome shotgun (WGS) entry which is preliminary data.</text>
</comment>
<feature type="compositionally biased region" description="Polar residues" evidence="1">
    <location>
        <begin position="46"/>
        <end position="56"/>
    </location>
</feature>
<feature type="region of interest" description="Disordered" evidence="1">
    <location>
        <begin position="46"/>
        <end position="82"/>
    </location>
</feature>
<evidence type="ECO:0000256" key="1">
    <source>
        <dbReference type="SAM" id="MobiDB-lite"/>
    </source>
</evidence>
<dbReference type="EMBL" id="VDUY01000003">
    <property type="protein sequence ID" value="TXL65945.1"/>
    <property type="molecule type" value="Genomic_DNA"/>
</dbReference>
<dbReference type="OrthoDB" id="8522878at2"/>
<keyword evidence="2" id="KW-0732">Signal</keyword>
<feature type="chain" id="PRO_5022961305" evidence="2">
    <location>
        <begin position="44"/>
        <end position="575"/>
    </location>
</feature>
<evidence type="ECO:0000313" key="4">
    <source>
        <dbReference type="Proteomes" id="UP000321548"/>
    </source>
</evidence>
<dbReference type="NCBIfam" id="TIGR03016">
    <property type="entry name" value="pepcterm_hypo_1"/>
    <property type="match status" value="1"/>
</dbReference>